<dbReference type="PANTHER" id="PTHR43751">
    <property type="entry name" value="SULFATASE"/>
    <property type="match status" value="1"/>
</dbReference>
<dbReference type="InterPro" id="IPR017850">
    <property type="entry name" value="Alkaline_phosphatase_core_sf"/>
</dbReference>
<name>A0AB34G3H3_9HYPO</name>
<dbReference type="InterPro" id="IPR052701">
    <property type="entry name" value="GAG_Ulvan_Degrading_Sulfatases"/>
</dbReference>
<gene>
    <name evidence="4" type="ORF">O9K51_00247</name>
</gene>
<dbReference type="Pfam" id="PF00884">
    <property type="entry name" value="Sulfatase"/>
    <property type="match status" value="1"/>
</dbReference>
<feature type="region of interest" description="Disordered" evidence="1">
    <location>
        <begin position="353"/>
        <end position="392"/>
    </location>
</feature>
<reference evidence="4" key="1">
    <citation type="submission" date="2023-01" db="EMBL/GenBank/DDBJ databases">
        <title>The growth and conidiation of Purpureocillium lavendulum are regulated by nitrogen source and histone H3K14 acetylation.</title>
        <authorList>
            <person name="Tang P."/>
            <person name="Han J."/>
            <person name="Zhang C."/>
            <person name="Tang P."/>
            <person name="Qi F."/>
            <person name="Zhang K."/>
            <person name="Liang L."/>
        </authorList>
    </citation>
    <scope>NUCLEOTIDE SEQUENCE</scope>
    <source>
        <strain evidence="4">YMF1.00683</strain>
    </source>
</reference>
<evidence type="ECO:0000259" key="3">
    <source>
        <dbReference type="Pfam" id="PF00884"/>
    </source>
</evidence>
<keyword evidence="2" id="KW-0472">Membrane</keyword>
<feature type="transmembrane region" description="Helical" evidence="2">
    <location>
        <begin position="248"/>
        <end position="268"/>
    </location>
</feature>
<evidence type="ECO:0000256" key="2">
    <source>
        <dbReference type="SAM" id="Phobius"/>
    </source>
</evidence>
<sequence>MSVLRRCWPGMHPTFVCFIFAVFCVSVLVTKALRLSQNAHSFNVVAYFIYLPVLLVPDLLLICAEWLLLRRKNGILLSVLGITAACLISATTLFAATSQLSFWWQTGGDIEWADAAAFALHDEGRKVLMSGSSTALAIGSAIAVVAWITKGLLSRFISAFVAGVEARIFACTFNRLATLYQLLRWAAVKFGLTKPVKGGGDEHSLLPMREMYHNDSDSDLDDDASSDRTLTVGDGNLPPEHPTTRRRVVSYFVAGAFMLVFMTSALIFDPDRPYGRVLTTLPLPLLDVFKSKTINCDGSTWPLPDLVDKSLWERPNGDYKGWAPAGADNRFIRKYRERKPDWLPASLPSGFGRWDPEERRKGMEAANSAPSETEAEVPASISAPARDHRCPEPVIEDPFYNPVNDPMKISNLDSDILQPLQKALQGVKIRHVALIQMESMREELFPLQHGSDFHKLLMKSHEEGDLDEANARFANMTINTERLTGKLGNFQTVAGDALTGVSPEWNDKTDEGFGGINIVGAHTTSSVSTKSTAAIHCGLWPMPVDMFEESQLPNYQPCLPQLLELFNRMKGNSSNKDFRDYQWYPAFFQSVTDGYDRQDQFDDRIGFKYIVTKKRLKSDSFSNPDLEEINYFGYPETALKDYIRDYVTNATANNKRMFLSHFTSTTHHPWATPKGFDTLDYMGAAHGGLTDFHKDMNKYLNTIRWTDAWLGNLMKILDETGVANETLVVFVGDHGQAFKEDHKKTGTYENGHISNFRVPITFRHPKIPRVQHHVNSTSISILPTILDLLINTDSLSDKDRSAASDLIQDYEGQSLIRPYKVTHRGRRSWNFGVVNPGGRILTVTSADAPWRLVMPLDGKTEYKFTDLARDPMELHRREKWSIKGLVSDVRRHHGEDAAAWLTEANSVAQWWGAERKRLWQYEESE</sequence>
<protein>
    <submittedName>
        <fullName evidence="4">Sulfatase domain-containingprotein</fullName>
    </submittedName>
</protein>
<evidence type="ECO:0000313" key="4">
    <source>
        <dbReference type="EMBL" id="KAJ6445486.1"/>
    </source>
</evidence>
<feature type="transmembrane region" description="Helical" evidence="2">
    <location>
        <begin position="12"/>
        <end position="33"/>
    </location>
</feature>
<dbReference type="AlphaFoldDB" id="A0AB34G3H3"/>
<organism evidence="4 5">
    <name type="scientific">Purpureocillium lavendulum</name>
    <dbReference type="NCBI Taxonomy" id="1247861"/>
    <lineage>
        <taxon>Eukaryota</taxon>
        <taxon>Fungi</taxon>
        <taxon>Dikarya</taxon>
        <taxon>Ascomycota</taxon>
        <taxon>Pezizomycotina</taxon>
        <taxon>Sordariomycetes</taxon>
        <taxon>Hypocreomycetidae</taxon>
        <taxon>Hypocreales</taxon>
        <taxon>Ophiocordycipitaceae</taxon>
        <taxon>Purpureocillium</taxon>
    </lineage>
</organism>
<keyword evidence="2" id="KW-0812">Transmembrane</keyword>
<feature type="transmembrane region" description="Helical" evidence="2">
    <location>
        <begin position="75"/>
        <end position="96"/>
    </location>
</feature>
<feature type="transmembrane region" description="Helical" evidence="2">
    <location>
        <begin position="45"/>
        <end position="68"/>
    </location>
</feature>
<dbReference type="InterPro" id="IPR000917">
    <property type="entry name" value="Sulfatase_N"/>
</dbReference>
<feature type="compositionally biased region" description="Basic and acidic residues" evidence="1">
    <location>
        <begin position="354"/>
        <end position="363"/>
    </location>
</feature>
<evidence type="ECO:0000256" key="1">
    <source>
        <dbReference type="SAM" id="MobiDB-lite"/>
    </source>
</evidence>
<feature type="domain" description="Sulfatase N-terminal" evidence="3">
    <location>
        <begin position="514"/>
        <end position="789"/>
    </location>
</feature>
<evidence type="ECO:0000313" key="5">
    <source>
        <dbReference type="Proteomes" id="UP001163105"/>
    </source>
</evidence>
<dbReference type="SUPFAM" id="SSF53649">
    <property type="entry name" value="Alkaline phosphatase-like"/>
    <property type="match status" value="1"/>
</dbReference>
<feature type="transmembrane region" description="Helical" evidence="2">
    <location>
        <begin position="127"/>
        <end position="148"/>
    </location>
</feature>
<dbReference type="Gene3D" id="3.40.720.10">
    <property type="entry name" value="Alkaline Phosphatase, subunit A"/>
    <property type="match status" value="1"/>
</dbReference>
<proteinExistence type="predicted"/>
<keyword evidence="5" id="KW-1185">Reference proteome</keyword>
<comment type="caution">
    <text evidence="4">The sequence shown here is derived from an EMBL/GenBank/DDBJ whole genome shotgun (WGS) entry which is preliminary data.</text>
</comment>
<dbReference type="PANTHER" id="PTHR43751:SF3">
    <property type="entry name" value="SULFATASE N-TERMINAL DOMAIN-CONTAINING PROTEIN"/>
    <property type="match status" value="1"/>
</dbReference>
<accession>A0AB34G3H3</accession>
<dbReference type="EMBL" id="JAQHRD010000001">
    <property type="protein sequence ID" value="KAJ6445486.1"/>
    <property type="molecule type" value="Genomic_DNA"/>
</dbReference>
<dbReference type="Proteomes" id="UP001163105">
    <property type="component" value="Unassembled WGS sequence"/>
</dbReference>
<keyword evidence="2" id="KW-1133">Transmembrane helix</keyword>
<feature type="region of interest" description="Disordered" evidence="1">
    <location>
        <begin position="216"/>
        <end position="241"/>
    </location>
</feature>